<protein>
    <submittedName>
        <fullName evidence="1">YMGG-like glycine zipper-containing protein</fullName>
    </submittedName>
</protein>
<evidence type="ECO:0000313" key="2">
    <source>
        <dbReference type="Proteomes" id="UP001392318"/>
    </source>
</evidence>
<name>A0ACC6RQT9_9BURK</name>
<accession>A0ACC6RQT9</accession>
<reference evidence="1" key="1">
    <citation type="submission" date="2024-01" db="EMBL/GenBank/DDBJ databases">
        <title>The diversity of rhizobia nodulating Mimosa spp. in eleven states of Brazil covering several biomes is determined by host plant, location, and edaphic factors.</title>
        <authorList>
            <person name="Rouws L."/>
            <person name="Barauna A."/>
            <person name="Beukes C."/>
            <person name="De Faria S.M."/>
            <person name="Gross E."/>
            <person name="Dos Reis Junior F.B."/>
            <person name="Simon M."/>
            <person name="Maluk M."/>
            <person name="Odee D.W."/>
            <person name="Kenicer G."/>
            <person name="Young J.P.W."/>
            <person name="Reis V.M."/>
            <person name="Zilli J."/>
            <person name="James E.K."/>
        </authorList>
    </citation>
    <scope>NUCLEOTIDE SEQUENCE</scope>
    <source>
        <strain evidence="1">JPY452</strain>
    </source>
</reference>
<dbReference type="Proteomes" id="UP001392318">
    <property type="component" value="Unassembled WGS sequence"/>
</dbReference>
<keyword evidence="2" id="KW-1185">Reference proteome</keyword>
<organism evidence="1 2">
    <name type="scientific">Paraburkholderia unamae</name>
    <dbReference type="NCBI Taxonomy" id="219649"/>
    <lineage>
        <taxon>Bacteria</taxon>
        <taxon>Pseudomonadati</taxon>
        <taxon>Pseudomonadota</taxon>
        <taxon>Betaproteobacteria</taxon>
        <taxon>Burkholderiales</taxon>
        <taxon>Burkholderiaceae</taxon>
        <taxon>Paraburkholderia</taxon>
    </lineage>
</organism>
<gene>
    <name evidence="1" type="ORF">VSR83_27885</name>
</gene>
<comment type="caution">
    <text evidence="1">The sequence shown here is derived from an EMBL/GenBank/DDBJ whole genome shotgun (WGS) entry which is preliminary data.</text>
</comment>
<evidence type="ECO:0000313" key="1">
    <source>
        <dbReference type="EMBL" id="MEM5403812.1"/>
    </source>
</evidence>
<proteinExistence type="predicted"/>
<sequence>MIGNLQPRDLDKPKRTIGPAAIARSCAHTLLAWPSINSRIEFGQNQNICRMPSHCFMQKLINQMWPRPAIFGFVLTSIDTYQREQRLLPYRPTRSNEHGIFSADSFRPLWEQSSMRISRTVFIPAAILIAGTALPVLAQQTVVYPSKGQSAQQQSSDEGACYAWAKQKTGVDPAVVANAAPQAQASNGQRVRGAAGGAAIGAAAGAIGGDAGHGAAIGAVAGTVAGGVAHRRQGRAAAAQNAQMESAQQQALANYRQAWEACMQGRGYSLR</sequence>
<dbReference type="EMBL" id="JAYMRU010000024">
    <property type="protein sequence ID" value="MEM5403812.1"/>
    <property type="molecule type" value="Genomic_DNA"/>
</dbReference>